<evidence type="ECO:0000313" key="3">
    <source>
        <dbReference type="Proteomes" id="UP000283090"/>
    </source>
</evidence>
<accession>A0A436ZUX4</accession>
<protein>
    <submittedName>
        <fullName evidence="2">Uncharacterized protein</fullName>
    </submittedName>
</protein>
<dbReference type="RefSeq" id="XP_067488264.1">
    <property type="nucleotide sequence ID" value="XM_067636671.1"/>
</dbReference>
<dbReference type="Proteomes" id="UP000283090">
    <property type="component" value="Unassembled WGS sequence"/>
</dbReference>
<comment type="caution">
    <text evidence="2">The sequence shown here is derived from an EMBL/GenBank/DDBJ whole genome shotgun (WGS) entry which is preliminary data.</text>
</comment>
<evidence type="ECO:0000256" key="1">
    <source>
        <dbReference type="SAM" id="MobiDB-lite"/>
    </source>
</evidence>
<reference evidence="2 3" key="1">
    <citation type="submission" date="2019-01" db="EMBL/GenBank/DDBJ databases">
        <title>Intercellular communication is required for trap formation in the nematode-trapping fungus Duddingtonia flagrans.</title>
        <authorList>
            <person name="Youssar L."/>
            <person name="Wernet V."/>
            <person name="Hensel N."/>
            <person name="Hildebrandt H.-G."/>
            <person name="Fischer R."/>
        </authorList>
    </citation>
    <scope>NUCLEOTIDE SEQUENCE [LARGE SCALE GENOMIC DNA]</scope>
    <source>
        <strain evidence="2 3">CBS H-5679</strain>
    </source>
</reference>
<dbReference type="AlphaFoldDB" id="A0A436ZUX4"/>
<evidence type="ECO:0000313" key="2">
    <source>
        <dbReference type="EMBL" id="RVD82720.1"/>
    </source>
</evidence>
<feature type="compositionally biased region" description="Basic and acidic residues" evidence="1">
    <location>
        <begin position="341"/>
        <end position="386"/>
    </location>
</feature>
<dbReference type="EMBL" id="SAEB01000009">
    <property type="protein sequence ID" value="RVD82720.1"/>
    <property type="molecule type" value="Genomic_DNA"/>
</dbReference>
<sequence>MVFHRYQVYGIGCGAFSLKRTCVSTPKMKDPFFNSDMNRTIPTNVLTFTKLGCANWIPKVCGLGITAKAIKFAKLSSTENQKITSYEETELEDSHHAVASTRTEAQLEGIEWKLYLKSSLSLYGIKRVGDQCTNWITRTLREYNYDPSDLPADPALITFEDIDPENPQKRCFTIAHDDTSDRELRNRVVKWVVMSEHQGLYNVPEIPAPRRLWTIPRQYLENRNSEKQEREAASSRREAKAKTSGRRSLAGSWGEEPGQKKRRRKKKQEQQEYQEYPEDEEELEKQQKQEKREGKKPEKRYEKKDEERYEKKDVKKDVKKDFDPEDVPVKERWWEPTLEEVEQKRREEAQRKPGRRGEELWKKRQKEKEEENRKRVEAGGEDRWWDYEDPPNPTGWW</sequence>
<gene>
    <name evidence="2" type="ORF">DFL_007135</name>
</gene>
<feature type="compositionally biased region" description="Basic and acidic residues" evidence="1">
    <location>
        <begin position="223"/>
        <end position="241"/>
    </location>
</feature>
<proteinExistence type="predicted"/>
<name>A0A436ZUX4_ARTFL</name>
<dbReference type="GeneID" id="93589446"/>
<dbReference type="OrthoDB" id="5386777at2759"/>
<dbReference type="VEuPathDB" id="FungiDB:DFL_007135"/>
<feature type="region of interest" description="Disordered" evidence="1">
    <location>
        <begin position="223"/>
        <end position="397"/>
    </location>
</feature>
<organism evidence="2 3">
    <name type="scientific">Arthrobotrys flagrans</name>
    <name type="common">Nematode-trapping fungus</name>
    <name type="synonym">Trichothecium flagrans</name>
    <dbReference type="NCBI Taxonomy" id="97331"/>
    <lineage>
        <taxon>Eukaryota</taxon>
        <taxon>Fungi</taxon>
        <taxon>Dikarya</taxon>
        <taxon>Ascomycota</taxon>
        <taxon>Pezizomycotina</taxon>
        <taxon>Orbiliomycetes</taxon>
        <taxon>Orbiliales</taxon>
        <taxon>Orbiliaceae</taxon>
        <taxon>Arthrobotrys</taxon>
    </lineage>
</organism>
<feature type="compositionally biased region" description="Basic and acidic residues" evidence="1">
    <location>
        <begin position="284"/>
        <end position="334"/>
    </location>
</feature>
<keyword evidence="3" id="KW-1185">Reference proteome</keyword>